<dbReference type="RefSeq" id="WP_289270869.1">
    <property type="nucleotide sequence ID" value="NZ_OX365700.1"/>
</dbReference>
<dbReference type="AlphaFoldDB" id="A0AA86N2Z4"/>
<sequence length="46" mass="5066">MSELEEAGLVMSILALLGLALIAEGPIEATCERIVDWLRVRRSPSR</sequence>
<organism evidence="1 2">
    <name type="scientific">Nitrospira tepida</name>
    <dbReference type="NCBI Taxonomy" id="2973512"/>
    <lineage>
        <taxon>Bacteria</taxon>
        <taxon>Pseudomonadati</taxon>
        <taxon>Nitrospirota</taxon>
        <taxon>Nitrospiria</taxon>
        <taxon>Nitrospirales</taxon>
        <taxon>Nitrospiraceae</taxon>
        <taxon>Nitrospira</taxon>
    </lineage>
</organism>
<protein>
    <submittedName>
        <fullName evidence="1">Uncharacterized protein</fullName>
    </submittedName>
</protein>
<gene>
    <name evidence="1" type="ORF">DNFV4_04002</name>
</gene>
<keyword evidence="2" id="KW-1185">Reference proteome</keyword>
<accession>A0AA86N2Z4</accession>
<name>A0AA86N2Z4_9BACT</name>
<proteinExistence type="predicted"/>
<reference evidence="1" key="1">
    <citation type="submission" date="2022-10" db="EMBL/GenBank/DDBJ databases">
        <authorList>
            <person name="Koch H."/>
        </authorList>
    </citation>
    <scope>NUCLEOTIDE SEQUENCE</scope>
    <source>
        <strain evidence="1">DNF</strain>
    </source>
</reference>
<evidence type="ECO:0000313" key="1">
    <source>
        <dbReference type="EMBL" id="CAI4033561.1"/>
    </source>
</evidence>
<dbReference type="EMBL" id="OX365700">
    <property type="protein sequence ID" value="CAI4033561.1"/>
    <property type="molecule type" value="Genomic_DNA"/>
</dbReference>
<evidence type="ECO:0000313" key="2">
    <source>
        <dbReference type="Proteomes" id="UP001179121"/>
    </source>
</evidence>
<dbReference type="Proteomes" id="UP001179121">
    <property type="component" value="Chromosome"/>
</dbReference>
<dbReference type="KEGG" id="nti:DNFV4_04002"/>